<dbReference type="CDD" id="cd02440">
    <property type="entry name" value="AdoMet_MTases"/>
    <property type="match status" value="1"/>
</dbReference>
<dbReference type="SUPFAM" id="SSF53335">
    <property type="entry name" value="S-adenosyl-L-methionine-dependent methyltransferases"/>
    <property type="match status" value="1"/>
</dbReference>
<evidence type="ECO:0000256" key="2">
    <source>
        <dbReference type="ARBA" id="ARBA00022603"/>
    </source>
</evidence>
<dbReference type="InterPro" id="IPR051052">
    <property type="entry name" value="Diverse_substrate_MTase"/>
</dbReference>
<feature type="domain" description="Methyltransferase type 11" evidence="5">
    <location>
        <begin position="55"/>
        <end position="146"/>
    </location>
</feature>
<comment type="similarity">
    <text evidence="1">Belongs to the methyltransferase superfamily.</text>
</comment>
<keyword evidence="3" id="KW-0808">Transferase</keyword>
<gene>
    <name evidence="6" type="ORF">Sviol_51000</name>
</gene>
<organism evidence="6 7">
    <name type="scientific">Streptomyces violascens</name>
    <dbReference type="NCBI Taxonomy" id="67381"/>
    <lineage>
        <taxon>Bacteria</taxon>
        <taxon>Bacillati</taxon>
        <taxon>Actinomycetota</taxon>
        <taxon>Actinomycetes</taxon>
        <taxon>Kitasatosporales</taxon>
        <taxon>Streptomycetaceae</taxon>
        <taxon>Streptomyces</taxon>
    </lineage>
</organism>
<dbReference type="InterPro" id="IPR029063">
    <property type="entry name" value="SAM-dependent_MTases_sf"/>
</dbReference>
<dbReference type="RefSeq" id="WP_226599416.1">
    <property type="nucleotide sequence ID" value="NZ_BNDY01000017.1"/>
</dbReference>
<comment type="caution">
    <text evidence="6">The sequence shown here is derived from an EMBL/GenBank/DDBJ whole genome shotgun (WGS) entry which is preliminary data.</text>
</comment>
<evidence type="ECO:0000259" key="5">
    <source>
        <dbReference type="Pfam" id="PF08241"/>
    </source>
</evidence>
<dbReference type="Gene3D" id="3.40.50.150">
    <property type="entry name" value="Vaccinia Virus protein VP39"/>
    <property type="match status" value="1"/>
</dbReference>
<dbReference type="GO" id="GO:0032259">
    <property type="term" value="P:methylation"/>
    <property type="evidence" value="ECO:0007669"/>
    <property type="project" value="UniProtKB-KW"/>
</dbReference>
<proteinExistence type="inferred from homology"/>
<evidence type="ECO:0000256" key="1">
    <source>
        <dbReference type="ARBA" id="ARBA00008361"/>
    </source>
</evidence>
<dbReference type="PANTHER" id="PTHR44942">
    <property type="entry name" value="METHYLTRANSF_11 DOMAIN-CONTAINING PROTEIN"/>
    <property type="match status" value="1"/>
</dbReference>
<name>A0ABQ3QTT1_9ACTN</name>
<evidence type="ECO:0000256" key="3">
    <source>
        <dbReference type="ARBA" id="ARBA00022679"/>
    </source>
</evidence>
<dbReference type="GO" id="GO:0008168">
    <property type="term" value="F:methyltransferase activity"/>
    <property type="evidence" value="ECO:0007669"/>
    <property type="project" value="UniProtKB-KW"/>
</dbReference>
<sequence>MMNRTPRNASTSARSRRRTFGDDAEEYDAFRPGYPAQLVDDVLDFAGLDDGVPAVEVGAGTGKATRAFGQSGLPVTCVEPDARMARVLRHHCGGLPHVTVEIAEFETWRPARRYGLLYCAQAWHWVDPAVRWARAKDALSPGGAIALFWNHWFLESDELTAELTTAHARHGIEIPEHTILDPRPGPARYGADARQWRDMVAAGFVDPDHRMYESVHDRSPSALVGLLASYSGYRVLPPRARERIFADMAHTVAEQGGSVRVKVKTSLFLGRASDD</sequence>
<dbReference type="PANTHER" id="PTHR44942:SF4">
    <property type="entry name" value="METHYLTRANSFERASE TYPE 11 DOMAIN-CONTAINING PROTEIN"/>
    <property type="match status" value="1"/>
</dbReference>
<dbReference type="EMBL" id="BNDY01000017">
    <property type="protein sequence ID" value="GHI40692.1"/>
    <property type="molecule type" value="Genomic_DNA"/>
</dbReference>
<evidence type="ECO:0000313" key="6">
    <source>
        <dbReference type="EMBL" id="GHI40692.1"/>
    </source>
</evidence>
<keyword evidence="2 6" id="KW-0489">Methyltransferase</keyword>
<reference evidence="6" key="1">
    <citation type="submission" date="2024-05" db="EMBL/GenBank/DDBJ databases">
        <title>Whole genome shotgun sequence of Streptomyces violascens NBRC 12920.</title>
        <authorList>
            <person name="Komaki H."/>
            <person name="Tamura T."/>
        </authorList>
    </citation>
    <scope>NUCLEOTIDE SEQUENCE</scope>
    <source>
        <strain evidence="6">NBRC 12920</strain>
    </source>
</reference>
<protein>
    <submittedName>
        <fullName evidence="6">Methyltransferase type 11</fullName>
    </submittedName>
</protein>
<feature type="compositionally biased region" description="Low complexity" evidence="4">
    <location>
        <begin position="1"/>
        <end position="13"/>
    </location>
</feature>
<evidence type="ECO:0000256" key="4">
    <source>
        <dbReference type="SAM" id="MobiDB-lite"/>
    </source>
</evidence>
<keyword evidence="7" id="KW-1185">Reference proteome</keyword>
<accession>A0ABQ3QTT1</accession>
<feature type="region of interest" description="Disordered" evidence="4">
    <location>
        <begin position="1"/>
        <end position="21"/>
    </location>
</feature>
<evidence type="ECO:0000313" key="7">
    <source>
        <dbReference type="Proteomes" id="UP001050808"/>
    </source>
</evidence>
<dbReference type="Proteomes" id="UP001050808">
    <property type="component" value="Unassembled WGS sequence"/>
</dbReference>
<dbReference type="Pfam" id="PF08241">
    <property type="entry name" value="Methyltransf_11"/>
    <property type="match status" value="1"/>
</dbReference>
<dbReference type="InterPro" id="IPR013216">
    <property type="entry name" value="Methyltransf_11"/>
</dbReference>